<evidence type="ECO:0000313" key="4">
    <source>
        <dbReference type="Proteomes" id="UP001649381"/>
    </source>
</evidence>
<dbReference type="Gene3D" id="3.10.450.310">
    <property type="match status" value="1"/>
</dbReference>
<keyword evidence="1" id="KW-0472">Membrane</keyword>
<keyword evidence="4" id="KW-1185">Reference proteome</keyword>
<gene>
    <name evidence="3" type="primary">yycH</name>
    <name evidence="3" type="ORF">L2716_15235</name>
</gene>
<keyword evidence="1" id="KW-1133">Transmembrane helix</keyword>
<feature type="domain" description="Regulatory protein YycH" evidence="2">
    <location>
        <begin position="22"/>
        <end position="469"/>
    </location>
</feature>
<evidence type="ECO:0000259" key="2">
    <source>
        <dbReference type="Pfam" id="PF07435"/>
    </source>
</evidence>
<name>A0ABS9H2A3_9BACL</name>
<evidence type="ECO:0000256" key="1">
    <source>
        <dbReference type="SAM" id="Phobius"/>
    </source>
</evidence>
<dbReference type="CDD" id="cd15787">
    <property type="entry name" value="YycH_N"/>
    <property type="match status" value="1"/>
</dbReference>
<dbReference type="Proteomes" id="UP001649381">
    <property type="component" value="Unassembled WGS sequence"/>
</dbReference>
<proteinExistence type="predicted"/>
<reference evidence="3 4" key="1">
    <citation type="submission" date="2022-01" db="EMBL/GenBank/DDBJ databases">
        <title>Alkalihalobacillus sp. EGI L200015, a novel bacterium isolated from a salt lake sediment.</title>
        <authorList>
            <person name="Gao L."/>
            <person name="Fang B.-Z."/>
            <person name="Li W.-J."/>
        </authorList>
    </citation>
    <scope>NUCLEOTIDE SEQUENCE [LARGE SCALE GENOMIC DNA]</scope>
    <source>
        <strain evidence="3 4">KCTC 12718</strain>
    </source>
</reference>
<organism evidence="3 4">
    <name type="scientific">Pseudalkalibacillus berkeleyi</name>
    <dbReference type="NCBI Taxonomy" id="1069813"/>
    <lineage>
        <taxon>Bacteria</taxon>
        <taxon>Bacillati</taxon>
        <taxon>Bacillota</taxon>
        <taxon>Bacilli</taxon>
        <taxon>Bacillales</taxon>
        <taxon>Fictibacillaceae</taxon>
        <taxon>Pseudalkalibacillus</taxon>
    </lineage>
</organism>
<protein>
    <submittedName>
        <fullName evidence="3">Two-component system activity regulator YycH</fullName>
    </submittedName>
</protein>
<dbReference type="Gene3D" id="3.30.310.160">
    <property type="entry name" value="YycH protein, domain 2"/>
    <property type="match status" value="1"/>
</dbReference>
<sequence>MDWKRIVHHLNKFYTSIWDNIEKIKSALLFLLIALSIFLTWNLWTYTPNINVLENEAPIKTAIEEGKKERLSNIIQPKQIIIHQDGKHFWAYAKSQKRLYKQLQSATLVNGEFVNFKQNAARDEIEIIYPTSIPLEVLKETFTFSNNNFLSNKSGNVEKVQVFKDNDQWKLQFVLENPPKGENPSDFKIPQFELTSDMQNTINSLITKTLEAGPKAEVSKVYITEEDTEPVYLPKEKMEIKSYSFFTNEVNIDQFVKALLLSKDVASRKFTNPNKILYMKLRNQITYYEDSKEFTYINWKNQEDGIQQNPIIQSLDFMNNHQGWIGEENDYHLYHYDSQLNSETKSTQKDLHYRMVMQGFPVVDDIPSNSISKIEIEWMNNQAGKYSRSLMYPHSVIEWSNVTVPDGEAVKKALERKLEVYPTTQISDVMLGYKAIEKDPASGDYVLTPTWYYKGLSSWIEIDFDKNETPTNKGG</sequence>
<accession>A0ABS9H2A3</accession>
<dbReference type="InterPro" id="IPR042274">
    <property type="entry name" value="YycH/YycI_2"/>
</dbReference>
<evidence type="ECO:0000313" key="3">
    <source>
        <dbReference type="EMBL" id="MCF6139092.1"/>
    </source>
</evidence>
<comment type="caution">
    <text evidence="3">The sequence shown here is derived from an EMBL/GenBank/DDBJ whole genome shotgun (WGS) entry which is preliminary data.</text>
</comment>
<feature type="transmembrane region" description="Helical" evidence="1">
    <location>
        <begin position="27"/>
        <end position="44"/>
    </location>
</feature>
<dbReference type="InterPro" id="IPR009996">
    <property type="entry name" value="YycH"/>
</dbReference>
<dbReference type="Pfam" id="PF07435">
    <property type="entry name" value="YycH"/>
    <property type="match status" value="1"/>
</dbReference>
<keyword evidence="1" id="KW-0812">Transmembrane</keyword>
<dbReference type="RefSeq" id="WP_236337713.1">
    <property type="nucleotide sequence ID" value="NZ_JAKIJS010000001.1"/>
</dbReference>
<dbReference type="EMBL" id="JAKIJS010000001">
    <property type="protein sequence ID" value="MCF6139092.1"/>
    <property type="molecule type" value="Genomic_DNA"/>
</dbReference>